<gene>
    <name evidence="3" type="ORF">B0I36DRAFT_321356</name>
</gene>
<evidence type="ECO:0000256" key="1">
    <source>
        <dbReference type="SAM" id="MobiDB-lite"/>
    </source>
</evidence>
<sequence length="862" mass="96202">MPVMTDVTTATGGTPSKAKKRSLLIEKKSTPAKRARLSTNTDISARVSPEGLDSPSWAKSQSRDQEARVALSGTDANVQSFGHDYMGNIDPLLEQAAPTPITTALDTGSSLQTPKVRKKPGPKPGSKRKPREKPIEVESSENAAGLTTPRNGISSKSHPRGSRRTKGEARPTGRAVDYFAASRSEQDAAREWVHNQNLPDQIMSALEHSNQVVALADLEDNDLGDFERSVEIVQHWELGDNHLSTTNGDGSALSEHVFLNHGMATLPQHFMLGELRWLPANQLDENMRPFMHTFHEVPGQSLYSSETPLRSVSGSAVKRLRKNSPSSISTTQSPQSTRKAVQQRSKVLPQRASRPTDYRTRILASLPTAHQGRIHKRRLSTDRMGLRGETDIISAFIIFKILGGGVDRTSDYGMVLKLFPEQSLSGLRRLWGRVIKERKVHIAALSKIFPKAFLAAYKKGELAPLDYDHFDDYDWLSLVKWTSRLRLYEDIDLPADRADFDDEFDLEEPVDQIPDWREMWFSVTSLFSRIDANAGKAASTLATAPQVFDDELILRARSWIRSLTRTQIRGPGTAESIRAKLLELCQGDEDSTNQLLEVVVTQLTDEKFATRTKGKRVGQSIRLNANFSKHFERNAHVDKFAQAVAFKEKMDAAFREGKEFKLSYGADDGSSLAMLNLQAYGRVHVHQTDFRHVPMGHEPGNYEGRKFPKSYYHFTITITPSETYQYNNAMAILEQARLAEVPTKGPNDEIPAWVNLFGKIDYAHWIEYLCSFVFAAATRGPVTAQSMCLIFKPTFELFEAQLILDFVDRLGLLKRFTASSEGATMDEWWWLVIGSLLDEQQKAKGIAAATAAASTAVPSSKV</sequence>
<evidence type="ECO:0000313" key="4">
    <source>
        <dbReference type="Proteomes" id="UP000756346"/>
    </source>
</evidence>
<dbReference type="OrthoDB" id="5403573at2759"/>
<proteinExistence type="predicted"/>
<feature type="domain" description="Transcription factor tau subunit sfc3/Tfc3 C-terminal" evidence="2">
    <location>
        <begin position="381"/>
        <end position="788"/>
    </location>
</feature>
<feature type="compositionally biased region" description="Basic residues" evidence="1">
    <location>
        <begin position="115"/>
        <end position="131"/>
    </location>
</feature>
<feature type="compositionally biased region" description="Polar residues" evidence="1">
    <location>
        <begin position="302"/>
        <end position="314"/>
    </location>
</feature>
<dbReference type="AlphaFoldDB" id="A0A9P9BS19"/>
<comment type="caution">
    <text evidence="3">The sequence shown here is derived from an EMBL/GenBank/DDBJ whole genome shotgun (WGS) entry which is preliminary data.</text>
</comment>
<dbReference type="Proteomes" id="UP000756346">
    <property type="component" value="Unassembled WGS sequence"/>
</dbReference>
<dbReference type="RefSeq" id="XP_046014232.1">
    <property type="nucleotide sequence ID" value="XM_046153689.1"/>
</dbReference>
<dbReference type="GeneID" id="70183235"/>
<feature type="region of interest" description="Disordered" evidence="1">
    <location>
        <begin position="302"/>
        <end position="354"/>
    </location>
</feature>
<keyword evidence="4" id="KW-1185">Reference proteome</keyword>
<protein>
    <recommendedName>
        <fullName evidence="2">Transcription factor tau subunit sfc3/Tfc3 C-terminal domain-containing protein</fullName>
    </recommendedName>
</protein>
<reference evidence="3" key="1">
    <citation type="journal article" date="2021" name="Nat. Commun.">
        <title>Genetic determinants of endophytism in the Arabidopsis root mycobiome.</title>
        <authorList>
            <person name="Mesny F."/>
            <person name="Miyauchi S."/>
            <person name="Thiergart T."/>
            <person name="Pickel B."/>
            <person name="Atanasova L."/>
            <person name="Karlsson M."/>
            <person name="Huettel B."/>
            <person name="Barry K.W."/>
            <person name="Haridas S."/>
            <person name="Chen C."/>
            <person name="Bauer D."/>
            <person name="Andreopoulos W."/>
            <person name="Pangilinan J."/>
            <person name="LaButti K."/>
            <person name="Riley R."/>
            <person name="Lipzen A."/>
            <person name="Clum A."/>
            <person name="Drula E."/>
            <person name="Henrissat B."/>
            <person name="Kohler A."/>
            <person name="Grigoriev I.V."/>
            <person name="Martin F.M."/>
            <person name="Hacquard S."/>
        </authorList>
    </citation>
    <scope>NUCLEOTIDE SEQUENCE</scope>
    <source>
        <strain evidence="3">MPI-CAGE-CH-0230</strain>
    </source>
</reference>
<evidence type="ECO:0000313" key="3">
    <source>
        <dbReference type="EMBL" id="KAH7033400.1"/>
    </source>
</evidence>
<feature type="region of interest" description="Disordered" evidence="1">
    <location>
        <begin position="29"/>
        <end position="74"/>
    </location>
</feature>
<feature type="compositionally biased region" description="Polar residues" evidence="1">
    <location>
        <begin position="1"/>
        <end position="14"/>
    </location>
</feature>
<dbReference type="EMBL" id="JAGTJQ010000004">
    <property type="protein sequence ID" value="KAH7033400.1"/>
    <property type="molecule type" value="Genomic_DNA"/>
</dbReference>
<feature type="region of interest" description="Disordered" evidence="1">
    <location>
        <begin position="103"/>
        <end position="175"/>
    </location>
</feature>
<organism evidence="3 4">
    <name type="scientific">Microdochium trichocladiopsis</name>
    <dbReference type="NCBI Taxonomy" id="1682393"/>
    <lineage>
        <taxon>Eukaryota</taxon>
        <taxon>Fungi</taxon>
        <taxon>Dikarya</taxon>
        <taxon>Ascomycota</taxon>
        <taxon>Pezizomycotina</taxon>
        <taxon>Sordariomycetes</taxon>
        <taxon>Xylariomycetidae</taxon>
        <taxon>Xylariales</taxon>
        <taxon>Microdochiaceae</taxon>
        <taxon>Microdochium</taxon>
    </lineage>
</organism>
<evidence type="ECO:0000259" key="2">
    <source>
        <dbReference type="Pfam" id="PF20222"/>
    </source>
</evidence>
<feature type="region of interest" description="Disordered" evidence="1">
    <location>
        <begin position="1"/>
        <end position="20"/>
    </location>
</feature>
<dbReference type="InterPro" id="IPR046488">
    <property type="entry name" value="Sfc3/Tfc3_C"/>
</dbReference>
<dbReference type="Pfam" id="PF20222">
    <property type="entry name" value="DUF6581"/>
    <property type="match status" value="1"/>
</dbReference>
<name>A0A9P9BS19_9PEZI</name>
<feature type="compositionally biased region" description="Low complexity" evidence="1">
    <location>
        <begin position="324"/>
        <end position="337"/>
    </location>
</feature>
<feature type="compositionally biased region" description="Polar residues" evidence="1">
    <location>
        <begin position="103"/>
        <end position="113"/>
    </location>
</feature>
<accession>A0A9P9BS19</accession>